<protein>
    <submittedName>
        <fullName evidence="1">Uncharacterized protein</fullName>
    </submittedName>
</protein>
<dbReference type="Proteomes" id="UP001160148">
    <property type="component" value="Unassembled WGS sequence"/>
</dbReference>
<evidence type="ECO:0000313" key="1">
    <source>
        <dbReference type="EMBL" id="CAI6377250.1"/>
    </source>
</evidence>
<proteinExistence type="predicted"/>
<organism evidence="1 2">
    <name type="scientific">Macrosiphum euphorbiae</name>
    <name type="common">potato aphid</name>
    <dbReference type="NCBI Taxonomy" id="13131"/>
    <lineage>
        <taxon>Eukaryota</taxon>
        <taxon>Metazoa</taxon>
        <taxon>Ecdysozoa</taxon>
        <taxon>Arthropoda</taxon>
        <taxon>Hexapoda</taxon>
        <taxon>Insecta</taxon>
        <taxon>Pterygota</taxon>
        <taxon>Neoptera</taxon>
        <taxon>Paraneoptera</taxon>
        <taxon>Hemiptera</taxon>
        <taxon>Sternorrhyncha</taxon>
        <taxon>Aphidomorpha</taxon>
        <taxon>Aphidoidea</taxon>
        <taxon>Aphididae</taxon>
        <taxon>Macrosiphini</taxon>
        <taxon>Macrosiphum</taxon>
    </lineage>
</organism>
<keyword evidence="2" id="KW-1185">Reference proteome</keyword>
<sequence length="74" mass="8580">MKTLALNVALREEKGEEPRQRDFNSTSRNEIMALIGVLFLLAIKKRSLRLDDVTDRKDREKIVRIPIVSESLSR</sequence>
<accession>A0AAV0Y8I7</accession>
<name>A0AAV0Y8I7_9HEMI</name>
<dbReference type="AlphaFoldDB" id="A0AAV0Y8I7"/>
<evidence type="ECO:0000313" key="2">
    <source>
        <dbReference type="Proteomes" id="UP001160148"/>
    </source>
</evidence>
<gene>
    <name evidence="1" type="ORF">MEUPH1_LOCUS30537</name>
</gene>
<dbReference type="EMBL" id="CARXXK010001676">
    <property type="protein sequence ID" value="CAI6377250.1"/>
    <property type="molecule type" value="Genomic_DNA"/>
</dbReference>
<comment type="caution">
    <text evidence="1">The sequence shown here is derived from an EMBL/GenBank/DDBJ whole genome shotgun (WGS) entry which is preliminary data.</text>
</comment>
<reference evidence="1 2" key="1">
    <citation type="submission" date="2023-01" db="EMBL/GenBank/DDBJ databases">
        <authorList>
            <person name="Whitehead M."/>
        </authorList>
    </citation>
    <scope>NUCLEOTIDE SEQUENCE [LARGE SCALE GENOMIC DNA]</scope>
</reference>